<evidence type="ECO:0000313" key="2">
    <source>
        <dbReference type="EMBL" id="KAH3787840.1"/>
    </source>
</evidence>
<reference evidence="2" key="2">
    <citation type="submission" date="2020-11" db="EMBL/GenBank/DDBJ databases">
        <authorList>
            <person name="McCartney M.A."/>
            <person name="Auch B."/>
            <person name="Kono T."/>
            <person name="Mallez S."/>
            <person name="Becker A."/>
            <person name="Gohl D.M."/>
            <person name="Silverstein K.A.T."/>
            <person name="Koren S."/>
            <person name="Bechman K.B."/>
            <person name="Herman A."/>
            <person name="Abrahante J.E."/>
            <person name="Garbe J."/>
        </authorList>
    </citation>
    <scope>NUCLEOTIDE SEQUENCE</scope>
    <source>
        <strain evidence="2">Duluth1</strain>
        <tissue evidence="2">Whole animal</tissue>
    </source>
</reference>
<organism evidence="2 3">
    <name type="scientific">Dreissena polymorpha</name>
    <name type="common">Zebra mussel</name>
    <name type="synonym">Mytilus polymorpha</name>
    <dbReference type="NCBI Taxonomy" id="45954"/>
    <lineage>
        <taxon>Eukaryota</taxon>
        <taxon>Metazoa</taxon>
        <taxon>Spiralia</taxon>
        <taxon>Lophotrochozoa</taxon>
        <taxon>Mollusca</taxon>
        <taxon>Bivalvia</taxon>
        <taxon>Autobranchia</taxon>
        <taxon>Heteroconchia</taxon>
        <taxon>Euheterodonta</taxon>
        <taxon>Imparidentia</taxon>
        <taxon>Neoheterodontei</taxon>
        <taxon>Myida</taxon>
        <taxon>Dreissenoidea</taxon>
        <taxon>Dreissenidae</taxon>
        <taxon>Dreissena</taxon>
    </lineage>
</organism>
<dbReference type="AlphaFoldDB" id="A0A9D4EWB1"/>
<evidence type="ECO:0000313" key="3">
    <source>
        <dbReference type="Proteomes" id="UP000828390"/>
    </source>
</evidence>
<feature type="region of interest" description="Disordered" evidence="1">
    <location>
        <begin position="91"/>
        <end position="113"/>
    </location>
</feature>
<keyword evidence="3" id="KW-1185">Reference proteome</keyword>
<feature type="compositionally biased region" description="Polar residues" evidence="1">
    <location>
        <begin position="91"/>
        <end position="100"/>
    </location>
</feature>
<dbReference type="Proteomes" id="UP000828390">
    <property type="component" value="Unassembled WGS sequence"/>
</dbReference>
<dbReference type="EMBL" id="JAIWYP010000008">
    <property type="protein sequence ID" value="KAH3787840.1"/>
    <property type="molecule type" value="Genomic_DNA"/>
</dbReference>
<gene>
    <name evidence="2" type="ORF">DPMN_165969</name>
</gene>
<name>A0A9D4EWB1_DREPO</name>
<protein>
    <submittedName>
        <fullName evidence="2">Uncharacterized protein</fullName>
    </submittedName>
</protein>
<reference evidence="2" key="1">
    <citation type="journal article" date="2019" name="bioRxiv">
        <title>The Genome of the Zebra Mussel, Dreissena polymorpha: A Resource for Invasive Species Research.</title>
        <authorList>
            <person name="McCartney M.A."/>
            <person name="Auch B."/>
            <person name="Kono T."/>
            <person name="Mallez S."/>
            <person name="Zhang Y."/>
            <person name="Obille A."/>
            <person name="Becker A."/>
            <person name="Abrahante J.E."/>
            <person name="Garbe J."/>
            <person name="Badalamenti J.P."/>
            <person name="Herman A."/>
            <person name="Mangelson H."/>
            <person name="Liachko I."/>
            <person name="Sullivan S."/>
            <person name="Sone E.D."/>
            <person name="Koren S."/>
            <person name="Silverstein K.A.T."/>
            <person name="Beckman K.B."/>
            <person name="Gohl D.M."/>
        </authorList>
    </citation>
    <scope>NUCLEOTIDE SEQUENCE</scope>
    <source>
        <strain evidence="2">Duluth1</strain>
        <tissue evidence="2">Whole animal</tissue>
    </source>
</reference>
<evidence type="ECO:0000256" key="1">
    <source>
        <dbReference type="SAM" id="MobiDB-lite"/>
    </source>
</evidence>
<proteinExistence type="predicted"/>
<sequence>MTQQVLASLLNRGSNVSGEAIVPSPLAANLPYTPTRPEYHRCETSKAVTAEQEDGEQFEMLQELFSTPYPAASYPCLIPTFPAFQPTPVSANTTSVSGTGFPNYVPTPVSSSR</sequence>
<accession>A0A9D4EWB1</accession>
<comment type="caution">
    <text evidence="2">The sequence shown here is derived from an EMBL/GenBank/DDBJ whole genome shotgun (WGS) entry which is preliminary data.</text>
</comment>